<protein>
    <submittedName>
        <fullName evidence="2">Uncharacterized protein</fullName>
    </submittedName>
</protein>
<name>A0AAW0DIZ5_9AGAR</name>
<evidence type="ECO:0000256" key="1">
    <source>
        <dbReference type="SAM" id="MobiDB-lite"/>
    </source>
</evidence>
<keyword evidence="3" id="KW-1185">Reference proteome</keyword>
<feature type="compositionally biased region" description="Basic and acidic residues" evidence="1">
    <location>
        <begin position="66"/>
        <end position="100"/>
    </location>
</feature>
<proteinExistence type="predicted"/>
<accession>A0AAW0DIZ5</accession>
<reference evidence="2 3" key="1">
    <citation type="journal article" date="2024" name="J Genomics">
        <title>Draft genome sequencing and assembly of Favolaschia claudopus CIRM-BRFM 2984 isolated from oak limbs.</title>
        <authorList>
            <person name="Navarro D."/>
            <person name="Drula E."/>
            <person name="Chaduli D."/>
            <person name="Cazenave R."/>
            <person name="Ahrendt S."/>
            <person name="Wang J."/>
            <person name="Lipzen A."/>
            <person name="Daum C."/>
            <person name="Barry K."/>
            <person name="Grigoriev I.V."/>
            <person name="Favel A."/>
            <person name="Rosso M.N."/>
            <person name="Martin F."/>
        </authorList>
    </citation>
    <scope>NUCLEOTIDE SEQUENCE [LARGE SCALE GENOMIC DNA]</scope>
    <source>
        <strain evidence="2 3">CIRM-BRFM 2984</strain>
    </source>
</reference>
<organism evidence="2 3">
    <name type="scientific">Favolaschia claudopus</name>
    <dbReference type="NCBI Taxonomy" id="2862362"/>
    <lineage>
        <taxon>Eukaryota</taxon>
        <taxon>Fungi</taxon>
        <taxon>Dikarya</taxon>
        <taxon>Basidiomycota</taxon>
        <taxon>Agaricomycotina</taxon>
        <taxon>Agaricomycetes</taxon>
        <taxon>Agaricomycetidae</taxon>
        <taxon>Agaricales</taxon>
        <taxon>Marasmiineae</taxon>
        <taxon>Mycenaceae</taxon>
        <taxon>Favolaschia</taxon>
    </lineage>
</organism>
<dbReference type="AlphaFoldDB" id="A0AAW0DIZ5"/>
<evidence type="ECO:0000313" key="2">
    <source>
        <dbReference type="EMBL" id="KAK7051871.1"/>
    </source>
</evidence>
<feature type="region of interest" description="Disordered" evidence="1">
    <location>
        <begin position="66"/>
        <end position="103"/>
    </location>
</feature>
<dbReference type="EMBL" id="JAWWNJ010000007">
    <property type="protein sequence ID" value="KAK7051871.1"/>
    <property type="molecule type" value="Genomic_DNA"/>
</dbReference>
<sequence length="333" mass="38515">MPALTLDPNLEICPDFTLDSHRNLRSQLAQGLSISEDEAAQKMADSWNLDHQARKDIWANQLLEEQQTREEADRQAREEQERLRLEKEKEDEAEKKEAEKKKPKLPVFDAAARAPSILSPRPSPFAKKKVSAYEYIELWYFTYAGCMDAAKSNRGVASDDTFGITRSDDVLALAPVSVSKPSDKVILDENLTWSEMSAAKTLLVKEMEAAKWPKDYVMALAQFFYNLDNHAMRHEPHGEKTLLLFQARVRREWHDQIKLGTFFNIANINEDLLRTVRHELLDRMQLDRFDTVRFAILFLLAELSLISFTYRSISISFRLLLQNKPFKTRTIHA</sequence>
<comment type="caution">
    <text evidence="2">The sequence shown here is derived from an EMBL/GenBank/DDBJ whole genome shotgun (WGS) entry which is preliminary data.</text>
</comment>
<dbReference type="Proteomes" id="UP001362999">
    <property type="component" value="Unassembled WGS sequence"/>
</dbReference>
<gene>
    <name evidence="2" type="ORF">R3P38DRAFT_2502705</name>
</gene>
<evidence type="ECO:0000313" key="3">
    <source>
        <dbReference type="Proteomes" id="UP001362999"/>
    </source>
</evidence>